<dbReference type="HAMAP" id="MF_00765">
    <property type="entry name" value="DarP"/>
    <property type="match status" value="1"/>
</dbReference>
<dbReference type="GO" id="GO:0043022">
    <property type="term" value="F:ribosome binding"/>
    <property type="evidence" value="ECO:0007669"/>
    <property type="project" value="UniProtKB-UniRule"/>
</dbReference>
<dbReference type="PANTHER" id="PTHR38101:SF1">
    <property type="entry name" value="UPF0307 PROTEIN YJGA"/>
    <property type="match status" value="1"/>
</dbReference>
<evidence type="ECO:0000313" key="7">
    <source>
        <dbReference type="Proteomes" id="UP000627715"/>
    </source>
</evidence>
<comment type="similarity">
    <text evidence="5">Belongs to the DarP family.</text>
</comment>
<reference evidence="6" key="1">
    <citation type="journal article" date="2014" name="Int. J. Syst. Evol. Microbiol.">
        <title>Complete genome sequence of Corynebacterium casei LMG S-19264T (=DSM 44701T), isolated from a smear-ripened cheese.</title>
        <authorList>
            <consortium name="US DOE Joint Genome Institute (JGI-PGF)"/>
            <person name="Walter F."/>
            <person name="Albersmeier A."/>
            <person name="Kalinowski J."/>
            <person name="Ruckert C."/>
        </authorList>
    </citation>
    <scope>NUCLEOTIDE SEQUENCE</scope>
    <source>
        <strain evidence="6">CGMCC 1.15425</strain>
    </source>
</reference>
<keyword evidence="2 5" id="KW-0690">Ribosome biogenesis</keyword>
<dbReference type="AlphaFoldDB" id="A0A916QK26"/>
<dbReference type="GO" id="GO:0019843">
    <property type="term" value="F:rRNA binding"/>
    <property type="evidence" value="ECO:0007669"/>
    <property type="project" value="UniProtKB-UniRule"/>
</dbReference>
<dbReference type="Gene3D" id="1.10.60.30">
    <property type="entry name" value="PSPTO4464-like domains"/>
    <property type="match status" value="2"/>
</dbReference>
<organism evidence="6 7">
    <name type="scientific">Pseudohongiella nitratireducens</name>
    <dbReference type="NCBI Taxonomy" id="1768907"/>
    <lineage>
        <taxon>Bacteria</taxon>
        <taxon>Pseudomonadati</taxon>
        <taxon>Pseudomonadota</taxon>
        <taxon>Gammaproteobacteria</taxon>
        <taxon>Pseudomonadales</taxon>
        <taxon>Pseudohongiellaceae</taxon>
        <taxon>Pseudohongiella</taxon>
    </lineage>
</organism>
<evidence type="ECO:0000256" key="1">
    <source>
        <dbReference type="ARBA" id="ARBA00022490"/>
    </source>
</evidence>
<sequence>MPIDDNTDALPESKSERKRQMTALQTLGEDLLKLKPAHLQKMPLSDTLREAISTYHRLPNRNEAKRRQLQFIGKVMRHEDHDAIRGELDRLLTPDARQAGRSREIERWCLRLSEGDGDTIESFLSAFPNAERQPLRQLVRRHQQQLSSETGSDDAVKKSRRQLLNYLGEHINT</sequence>
<dbReference type="InterPro" id="IPR006839">
    <property type="entry name" value="DarP"/>
</dbReference>
<proteinExistence type="inferred from homology"/>
<dbReference type="PANTHER" id="PTHR38101">
    <property type="entry name" value="UPF0307 PROTEIN YJGA"/>
    <property type="match status" value="1"/>
</dbReference>
<dbReference type="SUPFAM" id="SSF158710">
    <property type="entry name" value="PSPTO4464-like"/>
    <property type="match status" value="1"/>
</dbReference>
<dbReference type="NCBIfam" id="NF003593">
    <property type="entry name" value="PRK05255.1-1"/>
    <property type="match status" value="1"/>
</dbReference>
<dbReference type="OrthoDB" id="5293604at2"/>
<gene>
    <name evidence="5" type="primary">darP</name>
    <name evidence="6" type="ORF">GCM10011403_22000</name>
</gene>
<comment type="function">
    <text evidence="5">Member of a network of 50S ribosomal subunit biogenesis factors which assembles along the 30S-50S interface, preventing incorrect 23S rRNA structures from forming. Promotes peptidyl transferase center (PTC) maturation.</text>
</comment>
<dbReference type="Proteomes" id="UP000627715">
    <property type="component" value="Unassembled WGS sequence"/>
</dbReference>
<dbReference type="RefSeq" id="WP_157885608.1">
    <property type="nucleotide sequence ID" value="NZ_BMIY01000009.1"/>
</dbReference>
<dbReference type="GO" id="GO:1902626">
    <property type="term" value="P:assembly of large subunit precursor of preribosome"/>
    <property type="evidence" value="ECO:0007669"/>
    <property type="project" value="UniProtKB-UniRule"/>
</dbReference>
<protein>
    <recommendedName>
        <fullName evidence="5">Dual-action ribosomal maturation protein DarP</fullName>
    </recommendedName>
    <alternativeName>
        <fullName evidence="5">Large ribosomal subunit assembly factor DarP</fullName>
    </alternativeName>
</protein>
<accession>A0A916QK26</accession>
<evidence type="ECO:0000256" key="5">
    <source>
        <dbReference type="HAMAP-Rule" id="MF_00765"/>
    </source>
</evidence>
<evidence type="ECO:0000256" key="2">
    <source>
        <dbReference type="ARBA" id="ARBA00022517"/>
    </source>
</evidence>
<dbReference type="PIRSF" id="PIRSF016183">
    <property type="entry name" value="UCP016183"/>
    <property type="match status" value="1"/>
</dbReference>
<evidence type="ECO:0000256" key="3">
    <source>
        <dbReference type="ARBA" id="ARBA00022730"/>
    </source>
</evidence>
<keyword evidence="1 5" id="KW-0963">Cytoplasm</keyword>
<keyword evidence="4 5" id="KW-0694">RNA-binding</keyword>
<evidence type="ECO:0000313" key="6">
    <source>
        <dbReference type="EMBL" id="GFZ78546.1"/>
    </source>
</evidence>
<dbReference type="GO" id="GO:0005829">
    <property type="term" value="C:cytosol"/>
    <property type="evidence" value="ECO:0007669"/>
    <property type="project" value="TreeGrafter"/>
</dbReference>
<dbReference type="Pfam" id="PF04751">
    <property type="entry name" value="DarP"/>
    <property type="match status" value="1"/>
</dbReference>
<keyword evidence="3 5" id="KW-0699">rRNA-binding</keyword>
<dbReference type="EMBL" id="BMIY01000009">
    <property type="protein sequence ID" value="GFZ78546.1"/>
    <property type="molecule type" value="Genomic_DNA"/>
</dbReference>
<comment type="subcellular location">
    <subcellularLocation>
        <location evidence="5">Cytoplasm</location>
    </subcellularLocation>
    <text evidence="5">Associates with late stage pre-50S ribosomal subunits.</text>
</comment>
<dbReference type="CDD" id="cd16331">
    <property type="entry name" value="YjgA-like"/>
    <property type="match status" value="1"/>
</dbReference>
<reference evidence="6" key="2">
    <citation type="submission" date="2020-09" db="EMBL/GenBank/DDBJ databases">
        <authorList>
            <person name="Sun Q."/>
            <person name="Zhou Y."/>
        </authorList>
    </citation>
    <scope>NUCLEOTIDE SEQUENCE</scope>
    <source>
        <strain evidence="6">CGMCC 1.15425</strain>
    </source>
</reference>
<comment type="caution">
    <text evidence="6">The sequence shown here is derived from an EMBL/GenBank/DDBJ whole genome shotgun (WGS) entry which is preliminary data.</text>
</comment>
<keyword evidence="7" id="KW-1185">Reference proteome</keyword>
<name>A0A916QK26_9GAMM</name>
<evidence type="ECO:0000256" key="4">
    <source>
        <dbReference type="ARBA" id="ARBA00022884"/>
    </source>
</evidence>
<dbReference type="InterPro" id="IPR023153">
    <property type="entry name" value="DarP_sf"/>
</dbReference>